<dbReference type="Pfam" id="PF14559">
    <property type="entry name" value="TPR_19"/>
    <property type="match status" value="1"/>
</dbReference>
<dbReference type="Gene3D" id="1.25.40.10">
    <property type="entry name" value="Tetratricopeptide repeat domain"/>
    <property type="match status" value="1"/>
</dbReference>
<dbReference type="SUPFAM" id="SSF48452">
    <property type="entry name" value="TPR-like"/>
    <property type="match status" value="1"/>
</dbReference>
<dbReference type="Proteomes" id="UP001165060">
    <property type="component" value="Unassembled WGS sequence"/>
</dbReference>
<evidence type="ECO:0000313" key="1">
    <source>
        <dbReference type="EMBL" id="GMI28599.1"/>
    </source>
</evidence>
<dbReference type="EMBL" id="BRYB01002985">
    <property type="protein sequence ID" value="GMI28599.1"/>
    <property type="molecule type" value="Genomic_DNA"/>
</dbReference>
<proteinExistence type="predicted"/>
<gene>
    <name evidence="1" type="ORF">TeGR_g4183</name>
</gene>
<protein>
    <submittedName>
        <fullName evidence="1">Uncharacterized protein</fullName>
    </submittedName>
</protein>
<sequence length="740" mass="80521">MKLYLHLASSGPAGSPPLKEHTCIWRSPSPRVPALAAFFSSSYNSKKKGGLLPQQVRLFATEEGAEKGGAPLPGDFVGFEDGGDYFVCVAAARASPAPAPAPAAPPAAAVLSRARGLIGRGQLKKARVLLAASAASGAPPALRLLGEMGFGNGRYDEARGCFRRIVAPAIEAAGGAGKAGATGDPPATADDFAWCGRACYETGSYDEALELFEVATKLLQDAGKDGAGEREPPRHSLNDVIVFMALCHKKKGKANESAAITEMVLKRDEKHAGALLNYADLAAAMGKHEDAVSILLRVIVVDQKNGEAKALLAREVSRPNGVDLIVANLPRSPETAPAYAFLATVTRDAGAIRQSCQLLKYAVDEQPKSTSYALNYAHALELCMRWEDCFAFFKAFLPVCGETMNCHEILRTIGGHSSPFDPNDSRTSKRVEWVANAAYSRSYAVVDGAAPLNVSHGDDAAARSELSDVALDLLALLFTLVKVCYNCGNLQVIPDLIKLIEPCRLASKKELHTTTIRNENAYYCCVAQLLSEAPPAHYGADRALLLEGKAPVYVCGDSHALSPAWRSVNGRLLVPKLVTGLKHWHLREDSSFYPKKNFHQVVKTIPENSEVVWIFGEIDCREGLLLAVEKDRYKNLDEAMEKCIAIWMRESTKVIKGRKLKAWVHPVVPVLNETRTIVCKYNLLLKKAVDRSPDMEWLDCFEEMLQVDKRGEGYELKASLKLDGTHLHPSYLSLLEKFIK</sequence>
<name>A0ABQ6MLG7_9STRA</name>
<accession>A0ABQ6MLG7</accession>
<comment type="caution">
    <text evidence="1">The sequence shown here is derived from an EMBL/GenBank/DDBJ whole genome shotgun (WGS) entry which is preliminary data.</text>
</comment>
<keyword evidence="2" id="KW-1185">Reference proteome</keyword>
<dbReference type="InterPro" id="IPR011990">
    <property type="entry name" value="TPR-like_helical_dom_sf"/>
</dbReference>
<evidence type="ECO:0000313" key="2">
    <source>
        <dbReference type="Proteomes" id="UP001165060"/>
    </source>
</evidence>
<organism evidence="1 2">
    <name type="scientific">Tetraparma gracilis</name>
    <dbReference type="NCBI Taxonomy" id="2962635"/>
    <lineage>
        <taxon>Eukaryota</taxon>
        <taxon>Sar</taxon>
        <taxon>Stramenopiles</taxon>
        <taxon>Ochrophyta</taxon>
        <taxon>Bolidophyceae</taxon>
        <taxon>Parmales</taxon>
        <taxon>Triparmaceae</taxon>
        <taxon>Tetraparma</taxon>
    </lineage>
</organism>
<reference evidence="1 2" key="1">
    <citation type="journal article" date="2023" name="Commun. Biol.">
        <title>Genome analysis of Parmales, the sister group of diatoms, reveals the evolutionary specialization of diatoms from phago-mixotrophs to photoautotrophs.</title>
        <authorList>
            <person name="Ban H."/>
            <person name="Sato S."/>
            <person name="Yoshikawa S."/>
            <person name="Yamada K."/>
            <person name="Nakamura Y."/>
            <person name="Ichinomiya M."/>
            <person name="Sato N."/>
            <person name="Blanc-Mathieu R."/>
            <person name="Endo H."/>
            <person name="Kuwata A."/>
            <person name="Ogata H."/>
        </authorList>
    </citation>
    <scope>NUCLEOTIDE SEQUENCE [LARGE SCALE GENOMIC DNA]</scope>
</reference>